<evidence type="ECO:0000313" key="1">
    <source>
        <dbReference type="EMBL" id="SDB39482.1"/>
    </source>
</evidence>
<keyword evidence="2" id="KW-1185">Reference proteome</keyword>
<organism evidence="1 2">
    <name type="scientific">Desulfonatronum thiosulfatophilum</name>
    <dbReference type="NCBI Taxonomy" id="617002"/>
    <lineage>
        <taxon>Bacteria</taxon>
        <taxon>Pseudomonadati</taxon>
        <taxon>Thermodesulfobacteriota</taxon>
        <taxon>Desulfovibrionia</taxon>
        <taxon>Desulfovibrionales</taxon>
        <taxon>Desulfonatronaceae</taxon>
        <taxon>Desulfonatronum</taxon>
    </lineage>
</organism>
<evidence type="ECO:0000313" key="2">
    <source>
        <dbReference type="Proteomes" id="UP000198771"/>
    </source>
</evidence>
<dbReference type="STRING" id="617002.SAMN05660653_01874"/>
<evidence type="ECO:0008006" key="3">
    <source>
        <dbReference type="Google" id="ProtNLM"/>
    </source>
</evidence>
<dbReference type="RefSeq" id="WP_092120524.1">
    <property type="nucleotide sequence ID" value="NZ_FMXO01000010.1"/>
</dbReference>
<name>A0A1G6D2R8_9BACT</name>
<reference evidence="1 2" key="1">
    <citation type="submission" date="2016-10" db="EMBL/GenBank/DDBJ databases">
        <authorList>
            <person name="de Groot N.N."/>
        </authorList>
    </citation>
    <scope>NUCLEOTIDE SEQUENCE [LARGE SCALE GENOMIC DNA]</scope>
    <source>
        <strain evidence="1 2">ASO4-2</strain>
    </source>
</reference>
<dbReference type="Proteomes" id="UP000198771">
    <property type="component" value="Unassembled WGS sequence"/>
</dbReference>
<accession>A0A1G6D2R8</accession>
<sequence length="115" mass="13028">MQTIEFCLDEALDLGKMELDLLVEGNIEEAEALANDRGRLLDMAWQGRGRVSQEVFLDKMEKLQAVHSMVSAEARRLHKLLKEDLIRTRKKGQGFSGYRSGMSATQEARFINKTG</sequence>
<dbReference type="OrthoDB" id="5472137at2"/>
<proteinExistence type="predicted"/>
<gene>
    <name evidence="1" type="ORF">SAMN05660653_01874</name>
</gene>
<dbReference type="AlphaFoldDB" id="A0A1G6D2R8"/>
<protein>
    <recommendedName>
        <fullName evidence="3">Flagellar protein FliT</fullName>
    </recommendedName>
</protein>
<dbReference type="EMBL" id="FMXO01000010">
    <property type="protein sequence ID" value="SDB39482.1"/>
    <property type="molecule type" value="Genomic_DNA"/>
</dbReference>